<comment type="caution">
    <text evidence="2">The sequence shown here is derived from an EMBL/GenBank/DDBJ whole genome shotgun (WGS) entry which is preliminary data.</text>
</comment>
<organism evidence="2">
    <name type="scientific">bioreactor metagenome</name>
    <dbReference type="NCBI Taxonomy" id="1076179"/>
    <lineage>
        <taxon>unclassified sequences</taxon>
        <taxon>metagenomes</taxon>
        <taxon>ecological metagenomes</taxon>
    </lineage>
</organism>
<gene>
    <name evidence="2" type="ORF">SDC9_202745</name>
</gene>
<proteinExistence type="predicted"/>
<sequence>MDKGVGSTAVLARVTKGETQIIPKRVVFSQILAQQGAGEAFETVIESTKRFTDESSGFTRPAQQLQPERSVRVGVRPM</sequence>
<protein>
    <submittedName>
        <fullName evidence="2">Uncharacterized protein</fullName>
    </submittedName>
</protein>
<name>A0A645IV63_9ZZZZ</name>
<evidence type="ECO:0000256" key="1">
    <source>
        <dbReference type="SAM" id="MobiDB-lite"/>
    </source>
</evidence>
<reference evidence="2" key="1">
    <citation type="submission" date="2019-08" db="EMBL/GenBank/DDBJ databases">
        <authorList>
            <person name="Kucharzyk K."/>
            <person name="Murdoch R.W."/>
            <person name="Higgins S."/>
            <person name="Loffler F."/>
        </authorList>
    </citation>
    <scope>NUCLEOTIDE SEQUENCE</scope>
</reference>
<dbReference type="AlphaFoldDB" id="A0A645IV63"/>
<feature type="compositionally biased region" description="Polar residues" evidence="1">
    <location>
        <begin position="54"/>
        <end position="67"/>
    </location>
</feature>
<evidence type="ECO:0000313" key="2">
    <source>
        <dbReference type="EMBL" id="MPN55066.1"/>
    </source>
</evidence>
<dbReference type="EMBL" id="VSSQ01123891">
    <property type="protein sequence ID" value="MPN55066.1"/>
    <property type="molecule type" value="Genomic_DNA"/>
</dbReference>
<feature type="region of interest" description="Disordered" evidence="1">
    <location>
        <begin position="52"/>
        <end position="78"/>
    </location>
</feature>
<accession>A0A645IV63</accession>